<dbReference type="Proteomes" id="UP000186720">
    <property type="component" value="Unassembled WGS sequence"/>
</dbReference>
<proteinExistence type="predicted"/>
<dbReference type="EMBL" id="MPPL01000001">
    <property type="protein sequence ID" value="OKS86726.1"/>
    <property type="molecule type" value="Genomic_DNA"/>
</dbReference>
<evidence type="ECO:0000313" key="2">
    <source>
        <dbReference type="Proteomes" id="UP000186720"/>
    </source>
</evidence>
<organism evidence="1 2">
    <name type="scientific">Mucilaginibacter polytrichastri</name>
    <dbReference type="NCBI Taxonomy" id="1302689"/>
    <lineage>
        <taxon>Bacteria</taxon>
        <taxon>Pseudomonadati</taxon>
        <taxon>Bacteroidota</taxon>
        <taxon>Sphingobacteriia</taxon>
        <taxon>Sphingobacteriales</taxon>
        <taxon>Sphingobacteriaceae</taxon>
        <taxon>Mucilaginibacter</taxon>
    </lineage>
</organism>
<accession>A0A1Q5ZY91</accession>
<dbReference type="PROSITE" id="PS51257">
    <property type="entry name" value="PROKAR_LIPOPROTEIN"/>
    <property type="match status" value="1"/>
</dbReference>
<gene>
    <name evidence="1" type="ORF">RG47T_2183</name>
</gene>
<keyword evidence="2" id="KW-1185">Reference proteome</keyword>
<dbReference type="RefSeq" id="WP_074489405.1">
    <property type="nucleotide sequence ID" value="NZ_FPAM01000004.1"/>
</dbReference>
<reference evidence="1 2" key="1">
    <citation type="submission" date="2016-11" db="EMBL/GenBank/DDBJ databases">
        <title>Whole Genome Sequencing of Mucilaginibacter polytrichastri RG4-7(T) isolated from the moss sample.</title>
        <authorList>
            <person name="Li Y."/>
        </authorList>
    </citation>
    <scope>NUCLEOTIDE SEQUENCE [LARGE SCALE GENOMIC DNA]</scope>
    <source>
        <strain evidence="1 2">RG4-7</strain>
    </source>
</reference>
<protein>
    <submittedName>
        <fullName evidence="1">Uncharacterized protein</fullName>
    </submittedName>
</protein>
<dbReference type="AlphaFoldDB" id="A0A1Q5ZY91"/>
<evidence type="ECO:0000313" key="1">
    <source>
        <dbReference type="EMBL" id="OKS86726.1"/>
    </source>
</evidence>
<comment type="caution">
    <text evidence="1">The sequence shown here is derived from an EMBL/GenBank/DDBJ whole genome shotgun (WGS) entry which is preliminary data.</text>
</comment>
<name>A0A1Q5ZY91_9SPHI</name>
<dbReference type="OrthoDB" id="10016368at2"/>
<sequence>MKNVILIMIIALTVVIQGCKKDGSKPQTTSNISKPVTINQSLSGKWYFVKDTVQATDFNTRIVFPQNYFFIGKFDYIEFTADSTAQINEQIGHDALMTNFIKFYVNPDHPDAFPPFIYKYKASAADSSLLLLNSNNTGIGYSIKKLTADSMVLYTRTEITEYPHDYRFAQYIRFSR</sequence>